<sequence length="653" mass="77579">MISEDDYDFDMIDPEIIADDEMMKSSETFREKPIKKTNATLVQKFAERQKTIREYRRLLASISERVMSDPQHNIHRLKQLLTILITSRDDPRIGSAFFTIQKLTILALNIIFLDIIPNYRIYKRGEQTTSKLKNETRHVLDFEHRLLQYYQEYLKRLKRVIGSVVDSRKQGDSDFYRTMLTTLEARQRLATIGCRCVSELISRHYDFNCRETLIDSAAKVLCSNQATNEMQQTIYDGLKILFRKDLMGETTLVLVKSMTMMIQNLRFRIRPLAMSVFKNIFYREIHENESKMIGKNRKSNNQPSRRDRKQTKKMKLLEKQLLETEATESQQVRQRHELNIHENLYAFYMKFMTILHETLLQPNGNDLDRWYRPLLPIALESIIHLALHSNEEFAYAWIRKLKSFLESVELAEKFQPYDKLIFMKNIYTLMSRIESTASSTTTNQFDFKHLYQVLYEFPIDGQDGQTFRLYLQCIHVMIIKSIRHHFLIDRLINFVYRFLSLATKLPSPQAIVLLYMARKCIQLHPQWPNLDDDDDDYNNNKHMNCKNWTLPKNVDGDTLINQNPMDGRRKSMQTILAIIRMLINESSDGYIRLYASCVQEDVWHKNRQFLNHQQQQSMMNKFIQKHQLDRNVCERLLSGNIEPLDLYEQLVEI</sequence>
<protein>
    <submittedName>
        <fullName evidence="3">Nucleolar complex protein 3</fullName>
    </submittedName>
</protein>
<keyword evidence="4" id="KW-1185">Reference proteome</keyword>
<feature type="region of interest" description="Disordered" evidence="1">
    <location>
        <begin position="292"/>
        <end position="312"/>
    </location>
</feature>
<accession>A0A922I0V0</accession>
<dbReference type="InterPro" id="IPR016903">
    <property type="entry name" value="Nucleolar_cplx-assoc_3"/>
</dbReference>
<evidence type="ECO:0000313" key="3">
    <source>
        <dbReference type="EMBL" id="KAH9511801.1"/>
    </source>
</evidence>
<evidence type="ECO:0000259" key="2">
    <source>
        <dbReference type="Pfam" id="PF07540"/>
    </source>
</evidence>
<reference evidence="3" key="2">
    <citation type="journal article" date="2022" name="Res Sq">
        <title>Comparative Genomics Reveals Insights into the Divergent Evolution of Astigmatic Mites and Household Pest Adaptations.</title>
        <authorList>
            <person name="Xiong Q."/>
            <person name="Wan A.T.-Y."/>
            <person name="Liu X.-Y."/>
            <person name="Fung C.S.-H."/>
            <person name="Xiao X."/>
            <person name="Malainual N."/>
            <person name="Hou J."/>
            <person name="Wang L."/>
            <person name="Wang M."/>
            <person name="Yang K."/>
            <person name="Cui Y."/>
            <person name="Leung E."/>
            <person name="Nong W."/>
            <person name="Shin S.-K."/>
            <person name="Au S."/>
            <person name="Jeong K.Y."/>
            <person name="Chew F.T."/>
            <person name="Hui J."/>
            <person name="Leung T.F."/>
            <person name="Tungtrongchitr A."/>
            <person name="Zhong N."/>
            <person name="Liu Z."/>
            <person name="Tsui S."/>
        </authorList>
    </citation>
    <scope>NUCLEOTIDE SEQUENCE</scope>
    <source>
        <strain evidence="3">Derf</strain>
        <tissue evidence="3">Whole organism</tissue>
    </source>
</reference>
<proteinExistence type="predicted"/>
<evidence type="ECO:0000256" key="1">
    <source>
        <dbReference type="SAM" id="MobiDB-lite"/>
    </source>
</evidence>
<evidence type="ECO:0000313" key="4">
    <source>
        <dbReference type="Proteomes" id="UP000790347"/>
    </source>
</evidence>
<dbReference type="PANTHER" id="PTHR14428:SF5">
    <property type="entry name" value="NUCLEOLAR COMPLEX PROTEIN 3 HOMOLOG"/>
    <property type="match status" value="1"/>
</dbReference>
<dbReference type="GO" id="GO:0006270">
    <property type="term" value="P:DNA replication initiation"/>
    <property type="evidence" value="ECO:0007669"/>
    <property type="project" value="TreeGrafter"/>
</dbReference>
<dbReference type="EMBL" id="ASGP02000004">
    <property type="protein sequence ID" value="KAH9511801.1"/>
    <property type="molecule type" value="Genomic_DNA"/>
</dbReference>
<dbReference type="AlphaFoldDB" id="A0A922I0V0"/>
<dbReference type="PANTHER" id="PTHR14428">
    <property type="entry name" value="NUCLEOLAR COMPLEX PROTEIN 3"/>
    <property type="match status" value="1"/>
</dbReference>
<dbReference type="InterPro" id="IPR011501">
    <property type="entry name" value="Noc3_N"/>
</dbReference>
<dbReference type="GO" id="GO:0005730">
    <property type="term" value="C:nucleolus"/>
    <property type="evidence" value="ECO:0007669"/>
    <property type="project" value="TreeGrafter"/>
</dbReference>
<dbReference type="GO" id="GO:0003682">
    <property type="term" value="F:chromatin binding"/>
    <property type="evidence" value="ECO:0007669"/>
    <property type="project" value="TreeGrafter"/>
</dbReference>
<name>A0A922I0V0_DERFA</name>
<feature type="domain" description="Nucleolar complex-associated protein 3 N-terminal" evidence="2">
    <location>
        <begin position="56"/>
        <end position="153"/>
    </location>
</feature>
<dbReference type="Proteomes" id="UP000790347">
    <property type="component" value="Unassembled WGS sequence"/>
</dbReference>
<dbReference type="Pfam" id="PF07540">
    <property type="entry name" value="NOC3p"/>
    <property type="match status" value="1"/>
</dbReference>
<gene>
    <name evidence="3" type="primary">NOC3L</name>
    <name evidence="3" type="ORF">DERF_010228</name>
</gene>
<reference evidence="3" key="1">
    <citation type="submission" date="2013-05" db="EMBL/GenBank/DDBJ databases">
        <authorList>
            <person name="Yim A.K.Y."/>
            <person name="Chan T.F."/>
            <person name="Ji K.M."/>
            <person name="Liu X.Y."/>
            <person name="Zhou J.W."/>
            <person name="Li R.Q."/>
            <person name="Yang K.Y."/>
            <person name="Li J."/>
            <person name="Li M."/>
            <person name="Law P.T.W."/>
            <person name="Wu Y.L."/>
            <person name="Cai Z.L."/>
            <person name="Qin H."/>
            <person name="Bao Y."/>
            <person name="Leung R.K.K."/>
            <person name="Ng P.K.S."/>
            <person name="Zou J."/>
            <person name="Zhong X.J."/>
            <person name="Ran P.X."/>
            <person name="Zhong N.S."/>
            <person name="Liu Z.G."/>
            <person name="Tsui S.K.W."/>
        </authorList>
    </citation>
    <scope>NUCLEOTIDE SEQUENCE</scope>
    <source>
        <strain evidence="3">Derf</strain>
        <tissue evidence="3">Whole organism</tissue>
    </source>
</reference>
<organism evidence="3 4">
    <name type="scientific">Dermatophagoides farinae</name>
    <name type="common">American house dust mite</name>
    <dbReference type="NCBI Taxonomy" id="6954"/>
    <lineage>
        <taxon>Eukaryota</taxon>
        <taxon>Metazoa</taxon>
        <taxon>Ecdysozoa</taxon>
        <taxon>Arthropoda</taxon>
        <taxon>Chelicerata</taxon>
        <taxon>Arachnida</taxon>
        <taxon>Acari</taxon>
        <taxon>Acariformes</taxon>
        <taxon>Sarcoptiformes</taxon>
        <taxon>Astigmata</taxon>
        <taxon>Psoroptidia</taxon>
        <taxon>Analgoidea</taxon>
        <taxon>Pyroglyphidae</taxon>
        <taxon>Dermatophagoidinae</taxon>
        <taxon>Dermatophagoides</taxon>
    </lineage>
</organism>
<comment type="caution">
    <text evidence="3">The sequence shown here is derived from an EMBL/GenBank/DDBJ whole genome shotgun (WGS) entry which is preliminary data.</text>
</comment>